<keyword evidence="3" id="KW-1185">Reference proteome</keyword>
<dbReference type="OrthoDB" id="5511154at2"/>
<evidence type="ECO:0000313" key="3">
    <source>
        <dbReference type="Proteomes" id="UP000563426"/>
    </source>
</evidence>
<sequence>MLQPFRLALALALVWGAAARAEPAPGVRGRRERSVAVASTSAEPLPIVRVAGDTPTLFLFSSPIQKKTLTFDESRIRVLDAGERSIIVQPVANLGAGERQEIGVFFADGRAPARAAFVLVTDPAEVDSRIDVQRPEPPNTACQPTAQAPAPKPEDFVLLGYVDAKGVTTSSHKGTLDAVQGLSLDKLVAFRGTGWILADVKIVNGPDAPAWTPREAMFVGRVDMPLRARLVAKKPGAIPPGEFGRVLAVVEVPETKADLVFTLEVRGDGERRLTVPDVRFPKPAAEDAQ</sequence>
<feature type="chain" id="PRO_5044076031" evidence="1">
    <location>
        <begin position="22"/>
        <end position="289"/>
    </location>
</feature>
<dbReference type="InterPro" id="IPR011754">
    <property type="entry name" value="Mxa_paralog_2268"/>
</dbReference>
<keyword evidence="1" id="KW-0732">Signal</keyword>
<accession>A0A3A8I2Z3</accession>
<proteinExistence type="predicted"/>
<dbReference type="NCBIfam" id="TIGR02268">
    <property type="entry name" value="Myxococcus xanthus paralogous family TIGR02268"/>
    <property type="match status" value="1"/>
</dbReference>
<dbReference type="AlphaFoldDB" id="A0A3A8I2Z3"/>
<dbReference type="EMBL" id="JABFJV010000021">
    <property type="protein sequence ID" value="NOK32796.1"/>
    <property type="molecule type" value="Genomic_DNA"/>
</dbReference>
<evidence type="ECO:0000313" key="2">
    <source>
        <dbReference type="EMBL" id="NOK32796.1"/>
    </source>
</evidence>
<dbReference type="Pfam" id="PF09544">
    <property type="entry name" value="DUF2381"/>
    <property type="match status" value="1"/>
</dbReference>
<gene>
    <name evidence="2" type="ORF">HMI49_06240</name>
</gene>
<protein>
    <submittedName>
        <fullName evidence="2">DUF2381 family protein</fullName>
    </submittedName>
</protein>
<dbReference type="Proteomes" id="UP000563426">
    <property type="component" value="Unassembled WGS sequence"/>
</dbReference>
<name>A0A3A8I2Z3_9BACT</name>
<comment type="caution">
    <text evidence="2">The sequence shown here is derived from an EMBL/GenBank/DDBJ whole genome shotgun (WGS) entry which is preliminary data.</text>
</comment>
<evidence type="ECO:0000256" key="1">
    <source>
        <dbReference type="SAM" id="SignalP"/>
    </source>
</evidence>
<organism evidence="2 3">
    <name type="scientific">Corallococcus exercitus</name>
    <dbReference type="NCBI Taxonomy" id="2316736"/>
    <lineage>
        <taxon>Bacteria</taxon>
        <taxon>Pseudomonadati</taxon>
        <taxon>Myxococcota</taxon>
        <taxon>Myxococcia</taxon>
        <taxon>Myxococcales</taxon>
        <taxon>Cystobacterineae</taxon>
        <taxon>Myxococcaceae</taxon>
        <taxon>Corallococcus</taxon>
    </lineage>
</organism>
<feature type="signal peptide" evidence="1">
    <location>
        <begin position="1"/>
        <end position="21"/>
    </location>
</feature>
<reference evidence="2 3" key="1">
    <citation type="submission" date="2020-05" db="EMBL/GenBank/DDBJ databases">
        <authorList>
            <person name="Whitworth D."/>
        </authorList>
    </citation>
    <scope>NUCLEOTIDE SEQUENCE [LARGE SCALE GENOMIC DNA]</scope>
    <source>
        <strain evidence="2 3">AB043B</strain>
    </source>
</reference>
<dbReference type="RefSeq" id="WP_120527693.1">
    <property type="nucleotide sequence ID" value="NZ_JABFJV010000021.1"/>
</dbReference>